<dbReference type="Gene3D" id="3.90.226.10">
    <property type="entry name" value="2-enoyl-CoA Hydratase, Chain A, domain 1"/>
    <property type="match status" value="1"/>
</dbReference>
<dbReference type="InterPro" id="IPR018376">
    <property type="entry name" value="Enoyl-CoA_hyd/isom_CS"/>
</dbReference>
<dbReference type="RefSeq" id="WP_231330483.1">
    <property type="nucleotide sequence ID" value="NZ_CP059572.1"/>
</dbReference>
<feature type="compositionally biased region" description="Acidic residues" evidence="4">
    <location>
        <begin position="1"/>
        <end position="10"/>
    </location>
</feature>
<keyword evidence="2" id="KW-0456">Lyase</keyword>
<gene>
    <name evidence="5" type="ORF">AGRA3207_005961</name>
</gene>
<keyword evidence="6" id="KW-1185">Reference proteome</keyword>
<dbReference type="InterPro" id="IPR014748">
    <property type="entry name" value="Enoyl-CoA_hydra_C"/>
</dbReference>
<evidence type="ECO:0000256" key="1">
    <source>
        <dbReference type="ARBA" id="ARBA00005254"/>
    </source>
</evidence>
<evidence type="ECO:0000313" key="6">
    <source>
        <dbReference type="Proteomes" id="UP001049518"/>
    </source>
</evidence>
<comment type="similarity">
    <text evidence="1 3">Belongs to the enoyl-CoA hydratase/isomerase family.</text>
</comment>
<dbReference type="EMBL" id="CP059572">
    <property type="protein sequence ID" value="QXJ24605.1"/>
    <property type="molecule type" value="Genomic_DNA"/>
</dbReference>
<dbReference type="CDD" id="cd06558">
    <property type="entry name" value="crotonase-like"/>
    <property type="match status" value="1"/>
</dbReference>
<evidence type="ECO:0000256" key="3">
    <source>
        <dbReference type="RuleBase" id="RU003707"/>
    </source>
</evidence>
<dbReference type="PROSITE" id="PS00166">
    <property type="entry name" value="ENOYL_COA_HYDRATASE"/>
    <property type="match status" value="1"/>
</dbReference>
<dbReference type="InterPro" id="IPR001753">
    <property type="entry name" value="Enoyl-CoA_hydra/iso"/>
</dbReference>
<dbReference type="Proteomes" id="UP001049518">
    <property type="component" value="Chromosome"/>
</dbReference>
<dbReference type="PANTHER" id="PTHR11941:SF173">
    <property type="entry name" value="3-HYDROXYBUTYRYL-COA DEHYDRATASE-LIKE PROTEIN, MITOCHONDRIAL"/>
    <property type="match status" value="1"/>
</dbReference>
<feature type="region of interest" description="Disordered" evidence="4">
    <location>
        <begin position="1"/>
        <end position="23"/>
    </location>
</feature>
<dbReference type="Gene3D" id="1.10.12.10">
    <property type="entry name" value="Lyase 2-enoyl-coa Hydratase, Chain A, domain 2"/>
    <property type="match status" value="1"/>
</dbReference>
<evidence type="ECO:0000313" key="5">
    <source>
        <dbReference type="EMBL" id="QXJ24605.1"/>
    </source>
</evidence>
<evidence type="ECO:0000256" key="2">
    <source>
        <dbReference type="ARBA" id="ARBA00023239"/>
    </source>
</evidence>
<evidence type="ECO:0000256" key="4">
    <source>
        <dbReference type="SAM" id="MobiDB-lite"/>
    </source>
</evidence>
<sequence>MSDELSDEPSGEPSGESSDGPSGVLLVERRADGITVLTLNDPDRRNAMSDAMTAAWRTAVSGLRADKALRCVVITGAGGAFTSGGDLAWLADTGAEAVPALRDRMLEFYRTWLSVRTLEVPTIAAINGPAVGAGLCLALACDLRYAASDARLLAPFTALGLHPGMAATWLLPEVAGLPLAREMLLTGRALTGAEAEARGLVNHAVPRERVLGEALAAAELVAARAPVATRLTKVALSGGGHPDMESALRWESLAQPVTMATRDMIEGIAAQRDRRPPRFTGA</sequence>
<feature type="compositionally biased region" description="Low complexity" evidence="4">
    <location>
        <begin position="11"/>
        <end position="23"/>
    </location>
</feature>
<reference evidence="5" key="1">
    <citation type="submission" date="2020-07" db="EMBL/GenBank/DDBJ databases">
        <authorList>
            <person name="Tarantini F.S."/>
            <person name="Hong K.W."/>
            <person name="Chan K.G."/>
        </authorList>
    </citation>
    <scope>NUCLEOTIDE SEQUENCE</scope>
    <source>
        <strain evidence="5">32-07</strain>
    </source>
</reference>
<dbReference type="Pfam" id="PF00378">
    <property type="entry name" value="ECH_1"/>
    <property type="match status" value="1"/>
</dbReference>
<proteinExistence type="inferred from homology"/>
<accession>A0ABX8R0R9</accession>
<name>A0ABX8R0R9_9ACTN</name>
<dbReference type="PANTHER" id="PTHR11941">
    <property type="entry name" value="ENOYL-COA HYDRATASE-RELATED"/>
    <property type="match status" value="1"/>
</dbReference>
<protein>
    <submittedName>
        <fullName evidence="5">Enoyl-CoA hydratase/isomerase family protein</fullName>
    </submittedName>
</protein>
<organism evidence="5 6">
    <name type="scientific">Actinomadura graeca</name>
    <dbReference type="NCBI Taxonomy" id="2750812"/>
    <lineage>
        <taxon>Bacteria</taxon>
        <taxon>Bacillati</taxon>
        <taxon>Actinomycetota</taxon>
        <taxon>Actinomycetes</taxon>
        <taxon>Streptosporangiales</taxon>
        <taxon>Thermomonosporaceae</taxon>
        <taxon>Actinomadura</taxon>
    </lineage>
</organism>
<dbReference type="InterPro" id="IPR029045">
    <property type="entry name" value="ClpP/crotonase-like_dom_sf"/>
</dbReference>
<dbReference type="SUPFAM" id="SSF52096">
    <property type="entry name" value="ClpP/crotonase"/>
    <property type="match status" value="1"/>
</dbReference>